<name>A0A285V208_9HYPH</name>
<dbReference type="Pfam" id="PF13407">
    <property type="entry name" value="Peripla_BP_4"/>
    <property type="match status" value="1"/>
</dbReference>
<evidence type="ECO:0000259" key="5">
    <source>
        <dbReference type="Pfam" id="PF13407"/>
    </source>
</evidence>
<gene>
    <name evidence="6" type="ORF">SAMN05892877_1396</name>
</gene>
<proteinExistence type="inferred from homology"/>
<comment type="subcellular location">
    <subcellularLocation>
        <location evidence="1">Cell envelope</location>
    </subcellularLocation>
</comment>
<reference evidence="6 7" key="1">
    <citation type="submission" date="2017-08" db="EMBL/GenBank/DDBJ databases">
        <authorList>
            <person name="de Groot N.N."/>
        </authorList>
    </citation>
    <scope>NUCLEOTIDE SEQUENCE [LARGE SCALE GENOMIC DNA]</scope>
    <source>
        <strain evidence="6 7">JC85</strain>
    </source>
</reference>
<accession>A0A285V208</accession>
<evidence type="ECO:0000256" key="3">
    <source>
        <dbReference type="ARBA" id="ARBA00022729"/>
    </source>
</evidence>
<dbReference type="InterPro" id="IPR025997">
    <property type="entry name" value="SBP_2_dom"/>
</dbReference>
<dbReference type="SUPFAM" id="SSF53822">
    <property type="entry name" value="Periplasmic binding protein-like I"/>
    <property type="match status" value="1"/>
</dbReference>
<dbReference type="PANTHER" id="PTHR46847:SF1">
    <property type="entry name" value="D-ALLOSE-BINDING PERIPLASMIC PROTEIN-RELATED"/>
    <property type="match status" value="1"/>
</dbReference>
<dbReference type="AlphaFoldDB" id="A0A285V208"/>
<evidence type="ECO:0000256" key="1">
    <source>
        <dbReference type="ARBA" id="ARBA00004196"/>
    </source>
</evidence>
<evidence type="ECO:0000313" key="6">
    <source>
        <dbReference type="EMBL" id="SOC48112.1"/>
    </source>
</evidence>
<organism evidence="6 7">
    <name type="scientific">Rhizobium subbaraonis</name>
    <dbReference type="NCBI Taxonomy" id="908946"/>
    <lineage>
        <taxon>Bacteria</taxon>
        <taxon>Pseudomonadati</taxon>
        <taxon>Pseudomonadota</taxon>
        <taxon>Alphaproteobacteria</taxon>
        <taxon>Hyphomicrobiales</taxon>
        <taxon>Rhizobiaceae</taxon>
        <taxon>Rhizobium/Agrobacterium group</taxon>
        <taxon>Rhizobium</taxon>
    </lineage>
</organism>
<dbReference type="GO" id="GO:0030313">
    <property type="term" value="C:cell envelope"/>
    <property type="evidence" value="ECO:0007669"/>
    <property type="project" value="UniProtKB-SubCell"/>
</dbReference>
<dbReference type="Proteomes" id="UP000219167">
    <property type="component" value="Unassembled WGS sequence"/>
</dbReference>
<evidence type="ECO:0000256" key="2">
    <source>
        <dbReference type="ARBA" id="ARBA00007639"/>
    </source>
</evidence>
<keyword evidence="7" id="KW-1185">Reference proteome</keyword>
<dbReference type="CDD" id="cd06316">
    <property type="entry name" value="PBP1_ABC_sugar_binding-like"/>
    <property type="match status" value="1"/>
</dbReference>
<evidence type="ECO:0000256" key="4">
    <source>
        <dbReference type="SAM" id="SignalP"/>
    </source>
</evidence>
<sequence length="353" mass="37049">MQMTKWLTGAVAAGLIMSNGTAIARTVGPAGEAATPSAEVTLSDADIAALKDKGYKAALLWHTSSDFTNAVGQGATDEFKRAGIDIAVTTDAQFDAARQRSDIETALAAKPNVILALPLDPVTSAEAFRQAVTDGAKLVFLSNVPKGYKHGTDYAAIVTDDLFQMGKQAADALAKSIDGKGTVGYIFHDATYYVTNQRDQAFKSTIEKDYPDIKIVAEQGISDPARAEELANAMLLKNPDLDGIYVTWAEPADGVLAALRGAGNTKTKIVTLDLAEPVALDMVKGGNVTALVADKAYELGRAMAAAGMKSLLGQETPAFVVAPALTVTKDNVSQGWKDSLNRDAPQSVLDAAK</sequence>
<protein>
    <submittedName>
        <fullName evidence="6">Monosaccharide ABC transporter substrate-binding protein (CUT2 family)</fullName>
    </submittedName>
</protein>
<dbReference type="Gene3D" id="3.40.50.2300">
    <property type="match status" value="2"/>
</dbReference>
<dbReference type="InterPro" id="IPR028082">
    <property type="entry name" value="Peripla_BP_I"/>
</dbReference>
<dbReference type="EMBL" id="OBQD01000039">
    <property type="protein sequence ID" value="SOC48112.1"/>
    <property type="molecule type" value="Genomic_DNA"/>
</dbReference>
<comment type="similarity">
    <text evidence="2">Belongs to the bacterial solute-binding protein 2 family.</text>
</comment>
<dbReference type="PANTHER" id="PTHR46847">
    <property type="entry name" value="D-ALLOSE-BINDING PERIPLASMIC PROTEIN-RELATED"/>
    <property type="match status" value="1"/>
</dbReference>
<feature type="chain" id="PRO_5012063592" evidence="4">
    <location>
        <begin position="25"/>
        <end position="353"/>
    </location>
</feature>
<keyword evidence="3 4" id="KW-0732">Signal</keyword>
<feature type="signal peptide" evidence="4">
    <location>
        <begin position="1"/>
        <end position="24"/>
    </location>
</feature>
<evidence type="ECO:0000313" key="7">
    <source>
        <dbReference type="Proteomes" id="UP000219167"/>
    </source>
</evidence>
<feature type="domain" description="Periplasmic binding protein" evidence="5">
    <location>
        <begin position="60"/>
        <end position="314"/>
    </location>
</feature>
<dbReference type="GO" id="GO:0030246">
    <property type="term" value="F:carbohydrate binding"/>
    <property type="evidence" value="ECO:0007669"/>
    <property type="project" value="UniProtKB-ARBA"/>
</dbReference>